<dbReference type="SUPFAM" id="SSF160443">
    <property type="entry name" value="SMR domain-like"/>
    <property type="match status" value="1"/>
</dbReference>
<comment type="caution">
    <text evidence="3">The sequence shown here is derived from an EMBL/GenBank/DDBJ whole genome shotgun (WGS) entry which is preliminary data.</text>
</comment>
<feature type="compositionally biased region" description="Polar residues" evidence="1">
    <location>
        <begin position="212"/>
        <end position="222"/>
    </location>
</feature>
<dbReference type="RefSeq" id="XP_035320762.1">
    <property type="nucleotide sequence ID" value="XM_035469668.1"/>
</dbReference>
<dbReference type="CDD" id="cd14279">
    <property type="entry name" value="CUE"/>
    <property type="match status" value="1"/>
</dbReference>
<sequence>MAHKDGDPLERLVESFRTLLDDTVVVAIAGDYDLDTFFGYKAAEDTLKDLSQNVVFEEATGFDPSGHGYDGAEEEMDPSRDDDLSTSTTSASRQASRARRTTVSSSTDTSSTPADSASAVPRLTTFNDYSDKFKFVILWDMFSELKEYDVKHALKKANGDFQSALDDLLNIQFLQSTGQQQRGIDAFFQPDDTTAGPAKGKKKKSKKGKRPISNTPESAVDSTSKEVLEKSQAKELKHQDEISFLSDRMNMPFDEVLKVYYRRKCSAGAAAAEIIDTYISLGITSEDEQAREQVKKLSAEYSNVPESHLSTLLQITGNPLSCNEIAALLSRYFIKNPWTQRLDLSHRITPLPDEDLEGPMGPLSPASNSDARISISGKAGRAAAVAAKPSRSAASPADLESTIGRISISHQAKREASAYASQLYRRGASNSLYRQAAIVYRERAVEHTNNAHQLTSAAADLLVRQTSTKTSIDLHGVTVRDGTRIAREKARQWWDELGEFRSRRAQEQPLTIITGIGKHTASGVSQLRQAVAATLLRDGWKMRVETGRFVLTGRR</sequence>
<dbReference type="InterPro" id="IPR036063">
    <property type="entry name" value="Smr_dom_sf"/>
</dbReference>
<dbReference type="PANTHER" id="PTHR46535">
    <property type="entry name" value="NEDD4-BINDING PROTEIN 2"/>
    <property type="match status" value="1"/>
</dbReference>
<dbReference type="Gene3D" id="3.30.1370.110">
    <property type="match status" value="1"/>
</dbReference>
<dbReference type="GO" id="GO:0005634">
    <property type="term" value="C:nucleus"/>
    <property type="evidence" value="ECO:0007669"/>
    <property type="project" value="TreeGrafter"/>
</dbReference>
<feature type="compositionally biased region" description="Basic residues" evidence="1">
    <location>
        <begin position="199"/>
        <end position="210"/>
    </location>
</feature>
<accession>A0A9P4YU47</accession>
<dbReference type="PROSITE" id="PS50828">
    <property type="entry name" value="SMR"/>
    <property type="match status" value="1"/>
</dbReference>
<dbReference type="AlphaFoldDB" id="A0A9P4YU47"/>
<protein>
    <submittedName>
        <fullName evidence="3">Smr domain</fullName>
    </submittedName>
</protein>
<evidence type="ECO:0000256" key="1">
    <source>
        <dbReference type="SAM" id="MobiDB-lite"/>
    </source>
</evidence>
<feature type="region of interest" description="Disordered" evidence="1">
    <location>
        <begin position="187"/>
        <end position="228"/>
    </location>
</feature>
<dbReference type="PANTHER" id="PTHR46535:SF1">
    <property type="entry name" value="NEDD4-BINDING PROTEIN 2"/>
    <property type="match status" value="1"/>
</dbReference>
<dbReference type="Proteomes" id="UP000749293">
    <property type="component" value="Unassembled WGS sequence"/>
</dbReference>
<dbReference type="EMBL" id="JAANYQ010000010">
    <property type="protein sequence ID" value="KAF4122110.1"/>
    <property type="molecule type" value="Genomic_DNA"/>
</dbReference>
<evidence type="ECO:0000313" key="3">
    <source>
        <dbReference type="EMBL" id="KAF4122110.1"/>
    </source>
</evidence>
<dbReference type="InterPro" id="IPR052772">
    <property type="entry name" value="Endo/PolyKinase_Domain-Protein"/>
</dbReference>
<name>A0A9P4YU47_9HYPO</name>
<dbReference type="OrthoDB" id="4080456at2759"/>
<keyword evidence="4" id="KW-1185">Reference proteome</keyword>
<feature type="domain" description="Smr" evidence="2">
    <location>
        <begin position="472"/>
        <end position="555"/>
    </location>
</feature>
<dbReference type="SMART" id="SM00463">
    <property type="entry name" value="SMR"/>
    <property type="match status" value="1"/>
</dbReference>
<gene>
    <name evidence="3" type="ORF">GMORB2_7703</name>
</gene>
<evidence type="ECO:0000313" key="4">
    <source>
        <dbReference type="Proteomes" id="UP000749293"/>
    </source>
</evidence>
<dbReference type="GeneID" id="55973926"/>
<dbReference type="GO" id="GO:0004519">
    <property type="term" value="F:endonuclease activity"/>
    <property type="evidence" value="ECO:0007669"/>
    <property type="project" value="TreeGrafter"/>
</dbReference>
<proteinExistence type="predicted"/>
<dbReference type="InterPro" id="IPR002625">
    <property type="entry name" value="Smr_dom"/>
</dbReference>
<organism evidence="3 4">
    <name type="scientific">Geosmithia morbida</name>
    <dbReference type="NCBI Taxonomy" id="1094350"/>
    <lineage>
        <taxon>Eukaryota</taxon>
        <taxon>Fungi</taxon>
        <taxon>Dikarya</taxon>
        <taxon>Ascomycota</taxon>
        <taxon>Pezizomycotina</taxon>
        <taxon>Sordariomycetes</taxon>
        <taxon>Hypocreomycetidae</taxon>
        <taxon>Hypocreales</taxon>
        <taxon>Bionectriaceae</taxon>
        <taxon>Geosmithia</taxon>
    </lineage>
</organism>
<evidence type="ECO:0000259" key="2">
    <source>
        <dbReference type="PROSITE" id="PS50828"/>
    </source>
</evidence>
<feature type="region of interest" description="Disordered" evidence="1">
    <location>
        <begin position="61"/>
        <end position="118"/>
    </location>
</feature>
<feature type="compositionally biased region" description="Low complexity" evidence="1">
    <location>
        <begin position="85"/>
        <end position="118"/>
    </location>
</feature>
<reference evidence="3" key="1">
    <citation type="submission" date="2020-03" db="EMBL/GenBank/DDBJ databases">
        <title>Site-based positive gene gene selection in Geosmithia morbida across the United States reveals a broad range of putative effectors and factors for local host and environmental adapation.</title>
        <authorList>
            <person name="Onufrak A."/>
            <person name="Murdoch R.W."/>
            <person name="Gazis R."/>
            <person name="Huff M."/>
            <person name="Staton M."/>
            <person name="Klingeman W."/>
            <person name="Hadziabdic D."/>
        </authorList>
    </citation>
    <scope>NUCLEOTIDE SEQUENCE</scope>
    <source>
        <strain evidence="3">1262</strain>
    </source>
</reference>